<dbReference type="GO" id="GO:0016020">
    <property type="term" value="C:membrane"/>
    <property type="evidence" value="ECO:0007669"/>
    <property type="project" value="UniProtKB-SubCell"/>
</dbReference>
<organism evidence="6 7">
    <name type="scientific">Syphacia muris</name>
    <dbReference type="NCBI Taxonomy" id="451379"/>
    <lineage>
        <taxon>Eukaryota</taxon>
        <taxon>Metazoa</taxon>
        <taxon>Ecdysozoa</taxon>
        <taxon>Nematoda</taxon>
        <taxon>Chromadorea</taxon>
        <taxon>Rhabditida</taxon>
        <taxon>Spirurina</taxon>
        <taxon>Oxyuridomorpha</taxon>
        <taxon>Oxyuroidea</taxon>
        <taxon>Oxyuridae</taxon>
        <taxon>Syphacia</taxon>
    </lineage>
</organism>
<dbReference type="PANTHER" id="PTHR13055">
    <property type="entry name" value="TUMOR ENDOTHELIAL MARKER 7 RELATED"/>
    <property type="match status" value="1"/>
</dbReference>
<keyword evidence="2 5" id="KW-0812">Transmembrane</keyword>
<dbReference type="STRING" id="451379.A0A0N5AFK0"/>
<evidence type="ECO:0000256" key="4">
    <source>
        <dbReference type="ARBA" id="ARBA00022989"/>
    </source>
</evidence>
<evidence type="ECO:0000256" key="5">
    <source>
        <dbReference type="SAM" id="Phobius"/>
    </source>
</evidence>
<dbReference type="WBParaSite" id="SMUV_0000305801-mRNA-1">
    <property type="protein sequence ID" value="SMUV_0000305801-mRNA-1"/>
    <property type="gene ID" value="SMUV_0000305801"/>
</dbReference>
<protein>
    <submittedName>
        <fullName evidence="7">PSI domain-containing protein</fullName>
    </submittedName>
</protein>
<proteinExistence type="predicted"/>
<keyword evidence="6" id="KW-1185">Reference proteome</keyword>
<dbReference type="Proteomes" id="UP000046393">
    <property type="component" value="Unplaced"/>
</dbReference>
<evidence type="ECO:0000256" key="2">
    <source>
        <dbReference type="ARBA" id="ARBA00022692"/>
    </source>
</evidence>
<sequence>LVSFIYLLNHSLILKRFVLDVWLNYDFVPPSFIPFGLRRKRGTDTNDDENIDEAFSIPPDVGIENDSVDHKYYVLETFTNRSDMVKTHCFSVEEMLKKPGAVGNISHPSLSNSYRRAVAAKMQFDFPFYGFKMRNLTIATGGFSYVGDQSHSWLAATQYIAPLMANFDTYAENSTIMYADDGEKFVIEWKNLQLRTQKQDGYFTFQVSLHKNGDIWFVYINIPIPVRNISDSHHPVKIGVSDAYLFHHRTRTHDAIIKRIIHEYHRIDADPKSVTSNTVIRLIAQPSCIQFRSCEECSNASLPHFNCSWCHSKKEHGGPFCSDRFGLHRRRQQWLNSNCNRIGRISYCNAEDDYKEVEEEDEESTSSPQTTKSGSSLTAADSWRLLIAVLVILIICWFAYAYFNPQSASGQFLIRYRPSQWRMPSSHVRYSASVHM</sequence>
<evidence type="ECO:0000313" key="7">
    <source>
        <dbReference type="WBParaSite" id="SMUV_0000305801-mRNA-1"/>
    </source>
</evidence>
<dbReference type="PANTHER" id="PTHR13055:SF12">
    <property type="entry name" value="LD40707P"/>
    <property type="match status" value="1"/>
</dbReference>
<feature type="transmembrane region" description="Helical" evidence="5">
    <location>
        <begin position="383"/>
        <end position="403"/>
    </location>
</feature>
<name>A0A0N5AFK0_9BILA</name>
<keyword evidence="3" id="KW-0732">Signal</keyword>
<keyword evidence="5" id="KW-0472">Membrane</keyword>
<accession>A0A0N5AFK0</accession>
<evidence type="ECO:0000313" key="6">
    <source>
        <dbReference type="Proteomes" id="UP000046393"/>
    </source>
</evidence>
<evidence type="ECO:0000256" key="3">
    <source>
        <dbReference type="ARBA" id="ARBA00022729"/>
    </source>
</evidence>
<dbReference type="InterPro" id="IPR031152">
    <property type="entry name" value="PLXDC"/>
</dbReference>
<dbReference type="AlphaFoldDB" id="A0A0N5AFK0"/>
<reference evidence="7" key="1">
    <citation type="submission" date="2016-04" db="UniProtKB">
        <authorList>
            <consortium name="WormBaseParasite"/>
        </authorList>
    </citation>
    <scope>IDENTIFICATION</scope>
</reference>
<comment type="subcellular location">
    <subcellularLocation>
        <location evidence="1">Membrane</location>
        <topology evidence="1">Single-pass type I membrane protein</topology>
    </subcellularLocation>
</comment>
<evidence type="ECO:0000256" key="1">
    <source>
        <dbReference type="ARBA" id="ARBA00004479"/>
    </source>
</evidence>
<keyword evidence="4 5" id="KW-1133">Transmembrane helix</keyword>